<organism evidence="6 7">
    <name type="scientific">Pseudodesulfovibrio portus</name>
    <dbReference type="NCBI Taxonomy" id="231439"/>
    <lineage>
        <taxon>Bacteria</taxon>
        <taxon>Pseudomonadati</taxon>
        <taxon>Thermodesulfobacteriota</taxon>
        <taxon>Desulfovibrionia</taxon>
        <taxon>Desulfovibrionales</taxon>
        <taxon>Desulfovibrionaceae</taxon>
    </lineage>
</organism>
<proteinExistence type="predicted"/>
<dbReference type="PROSITE" id="PS50110">
    <property type="entry name" value="RESPONSE_REGULATORY"/>
    <property type="match status" value="1"/>
</dbReference>
<evidence type="ECO:0000313" key="6">
    <source>
        <dbReference type="EMBL" id="BDQ33479.1"/>
    </source>
</evidence>
<dbReference type="InterPro" id="IPR011006">
    <property type="entry name" value="CheY-like_superfamily"/>
</dbReference>
<evidence type="ECO:0000256" key="4">
    <source>
        <dbReference type="PROSITE-ProRule" id="PRU00169"/>
    </source>
</evidence>
<protein>
    <recommendedName>
        <fullName evidence="5">Response regulatory domain-containing protein</fullName>
    </recommendedName>
</protein>
<evidence type="ECO:0000256" key="3">
    <source>
        <dbReference type="ARBA" id="ARBA00023125"/>
    </source>
</evidence>
<accession>A0ABM8AQ08</accession>
<keyword evidence="3" id="KW-0238">DNA-binding</keyword>
<dbReference type="Proteomes" id="UP001061361">
    <property type="component" value="Chromosome"/>
</dbReference>
<reference evidence="6" key="1">
    <citation type="submission" date="2022-08" db="EMBL/GenBank/DDBJ databases">
        <title>Genome Sequence of the sulphate-reducing bacterium, Pseudodesulfovibrio portus JCM14722.</title>
        <authorList>
            <person name="Kondo R."/>
            <person name="Kataoka T."/>
        </authorList>
    </citation>
    <scope>NUCLEOTIDE SEQUENCE</scope>
    <source>
        <strain evidence="6">JCM 14722</strain>
    </source>
</reference>
<evidence type="ECO:0000313" key="7">
    <source>
        <dbReference type="Proteomes" id="UP001061361"/>
    </source>
</evidence>
<dbReference type="SUPFAM" id="SSF52172">
    <property type="entry name" value="CheY-like"/>
    <property type="match status" value="1"/>
</dbReference>
<dbReference type="EMBL" id="AP026708">
    <property type="protein sequence ID" value="BDQ33479.1"/>
    <property type="molecule type" value="Genomic_DNA"/>
</dbReference>
<dbReference type="CDD" id="cd00156">
    <property type="entry name" value="REC"/>
    <property type="match status" value="1"/>
</dbReference>
<dbReference type="InterPro" id="IPR001789">
    <property type="entry name" value="Sig_transdc_resp-reg_receiver"/>
</dbReference>
<dbReference type="Pfam" id="PF00072">
    <property type="entry name" value="Response_reg"/>
    <property type="match status" value="1"/>
</dbReference>
<dbReference type="PANTHER" id="PTHR48111">
    <property type="entry name" value="REGULATOR OF RPOS"/>
    <property type="match status" value="1"/>
</dbReference>
<gene>
    <name evidence="6" type="ORF">JCM14722_10210</name>
</gene>
<evidence type="ECO:0000256" key="1">
    <source>
        <dbReference type="ARBA" id="ARBA00022553"/>
    </source>
</evidence>
<dbReference type="InterPro" id="IPR039420">
    <property type="entry name" value="WalR-like"/>
</dbReference>
<keyword evidence="1 4" id="KW-0597">Phosphoprotein</keyword>
<dbReference type="RefSeq" id="WP_264983534.1">
    <property type="nucleotide sequence ID" value="NZ_AP026708.1"/>
</dbReference>
<keyword evidence="2" id="KW-0902">Two-component regulatory system</keyword>
<name>A0ABM8AQ08_9BACT</name>
<dbReference type="PANTHER" id="PTHR48111:SF40">
    <property type="entry name" value="PHOSPHATE REGULON TRANSCRIPTIONAL REGULATORY PROTEIN PHOB"/>
    <property type="match status" value="1"/>
</dbReference>
<dbReference type="SMART" id="SM00448">
    <property type="entry name" value="REC"/>
    <property type="match status" value="1"/>
</dbReference>
<feature type="modified residue" description="4-aspartylphosphate" evidence="4">
    <location>
        <position position="51"/>
    </location>
</feature>
<dbReference type="Gene3D" id="3.40.50.2300">
    <property type="match status" value="1"/>
</dbReference>
<evidence type="ECO:0000259" key="5">
    <source>
        <dbReference type="PROSITE" id="PS50110"/>
    </source>
</evidence>
<evidence type="ECO:0000256" key="2">
    <source>
        <dbReference type="ARBA" id="ARBA00023012"/>
    </source>
</evidence>
<sequence>MRVLLVDDEVELVSAMAERLGYRGLDADWTDNGEDAIRMAAETEYAVAVLDMKMPRMGGLELREKLAFHHPGMRFIFLSGHGSESDFKAGCAAGCSYLIKPIQLEDLVDMIREVVGEELS</sequence>
<feature type="domain" description="Response regulatory" evidence="5">
    <location>
        <begin position="2"/>
        <end position="115"/>
    </location>
</feature>
<keyword evidence="7" id="KW-1185">Reference proteome</keyword>